<dbReference type="AlphaFoldDB" id="A0A1V2UCY1"/>
<evidence type="ECO:0000313" key="1">
    <source>
        <dbReference type="EMBL" id="ONN41141.1"/>
    </source>
</evidence>
<dbReference type="EMBL" id="MSTR01000016">
    <property type="protein sequence ID" value="ONN41141.1"/>
    <property type="molecule type" value="Genomic_DNA"/>
</dbReference>
<dbReference type="Proteomes" id="UP000189299">
    <property type="component" value="Unassembled WGS sequence"/>
</dbReference>
<organism evidence="1 2">
    <name type="scientific">Enterococcus mundtii</name>
    <dbReference type="NCBI Taxonomy" id="53346"/>
    <lineage>
        <taxon>Bacteria</taxon>
        <taxon>Bacillati</taxon>
        <taxon>Bacillota</taxon>
        <taxon>Bacilli</taxon>
        <taxon>Lactobacillales</taxon>
        <taxon>Enterococcaceae</taxon>
        <taxon>Enterococcus</taxon>
    </lineage>
</organism>
<gene>
    <name evidence="1" type="ORF">BTN92_13815</name>
</gene>
<reference evidence="1 2" key="1">
    <citation type="submission" date="2016-12" db="EMBL/GenBank/DDBJ databases">
        <authorList>
            <person name="Song W.-J."/>
            <person name="Kurnit D.M."/>
        </authorList>
    </citation>
    <scope>NUCLEOTIDE SEQUENCE [LARGE SCALE GENOMIC DNA]</scope>
    <source>
        <strain evidence="1 2">CGB1038-1_S1</strain>
    </source>
</reference>
<name>A0A1V2UCY1_ENTMU</name>
<proteinExistence type="predicted"/>
<comment type="caution">
    <text evidence="1">The sequence shown here is derived from an EMBL/GenBank/DDBJ whole genome shotgun (WGS) entry which is preliminary data.</text>
</comment>
<evidence type="ECO:0000313" key="2">
    <source>
        <dbReference type="Proteomes" id="UP000189299"/>
    </source>
</evidence>
<sequence length="71" mass="8436">MQSRKREPIYKQKNNKWIYLLILLLAGFSLVYLSGKLSREDTKSDNKTTSSTTNNLRYDINIENKVDKYFE</sequence>
<accession>A0A1V2UCY1</accession>
<protein>
    <submittedName>
        <fullName evidence="1">Uncharacterized protein</fullName>
    </submittedName>
</protein>